<proteinExistence type="predicted"/>
<keyword evidence="1" id="KW-0472">Membrane</keyword>
<comment type="caution">
    <text evidence="2">The sequence shown here is derived from an EMBL/GenBank/DDBJ whole genome shotgun (WGS) entry which is preliminary data.</text>
</comment>
<evidence type="ECO:0000313" key="2">
    <source>
        <dbReference type="EMBL" id="MCQ1059168.1"/>
    </source>
</evidence>
<keyword evidence="1" id="KW-1133">Transmembrane helix</keyword>
<evidence type="ECO:0000313" key="3">
    <source>
        <dbReference type="Proteomes" id="UP001524460"/>
    </source>
</evidence>
<dbReference type="EMBL" id="JANEYT010000031">
    <property type="protein sequence ID" value="MCQ1059168.1"/>
    <property type="molecule type" value="Genomic_DNA"/>
</dbReference>
<accession>A0ABT1N346</accession>
<dbReference type="Proteomes" id="UP001524460">
    <property type="component" value="Unassembled WGS sequence"/>
</dbReference>
<evidence type="ECO:0000256" key="1">
    <source>
        <dbReference type="SAM" id="Phobius"/>
    </source>
</evidence>
<name>A0ABT1N346_9GAMM</name>
<keyword evidence="3" id="KW-1185">Reference proteome</keyword>
<feature type="transmembrane region" description="Helical" evidence="1">
    <location>
        <begin position="32"/>
        <end position="53"/>
    </location>
</feature>
<gene>
    <name evidence="2" type="ORF">NHN17_14025</name>
</gene>
<protein>
    <submittedName>
        <fullName evidence="2">Uncharacterized protein</fullName>
    </submittedName>
</protein>
<organism evidence="2 3">
    <name type="scientific">Photobacterium pectinilyticum</name>
    <dbReference type="NCBI Taxonomy" id="2906793"/>
    <lineage>
        <taxon>Bacteria</taxon>
        <taxon>Pseudomonadati</taxon>
        <taxon>Pseudomonadota</taxon>
        <taxon>Gammaproteobacteria</taxon>
        <taxon>Vibrionales</taxon>
        <taxon>Vibrionaceae</taxon>
        <taxon>Photobacterium</taxon>
    </lineage>
</organism>
<dbReference type="RefSeq" id="WP_255043202.1">
    <property type="nucleotide sequence ID" value="NZ_JANEYT010000031.1"/>
</dbReference>
<reference evidence="2 3" key="1">
    <citation type="submission" date="2022-07" db="EMBL/GenBank/DDBJ databases">
        <title>Photobacterium pectinilyticum sp. nov., a marine bacterium isolated from surface seawater of Qingdao offshore.</title>
        <authorList>
            <person name="Wang X."/>
        </authorList>
    </citation>
    <scope>NUCLEOTIDE SEQUENCE [LARGE SCALE GENOMIC DNA]</scope>
    <source>
        <strain evidence="2 3">ZSDE20</strain>
    </source>
</reference>
<sequence>MHQNNNKYRFMPTNIPLSDYSLTSPNNTSRKWTSLLVVAALIASSLLSSVVVLNPHYFEKQSGWLTGEKILICTSAGLRWVSVSALERKNKHQHSDDHQNYNSHCPTFKLHDSRSLSFNGSYTLVHDIQFVVHLADYQSQQKQITDRLYLIAPKHSPPLS</sequence>
<keyword evidence="1" id="KW-0812">Transmembrane</keyword>